<evidence type="ECO:0000256" key="1">
    <source>
        <dbReference type="ARBA" id="ARBA00006484"/>
    </source>
</evidence>
<dbReference type="AlphaFoldDB" id="A0A7D6E5P7"/>
<protein>
    <submittedName>
        <fullName evidence="3">Glucose 1-dehydrogenase</fullName>
        <ecNumber evidence="3">1.1.1.47</ecNumber>
    </submittedName>
</protein>
<accession>A0A7D6E5P7</accession>
<gene>
    <name evidence="3" type="ORF">H0P51_27850</name>
</gene>
<evidence type="ECO:0000313" key="3">
    <source>
        <dbReference type="EMBL" id="QLL07403.1"/>
    </source>
</evidence>
<dbReference type="Gene3D" id="3.40.50.720">
    <property type="entry name" value="NAD(P)-binding Rossmann-like Domain"/>
    <property type="match status" value="1"/>
</dbReference>
<sequence>MSTSPGRYEGRVAIVTGGARGMGEAEIRRFAAEGAKVVIADILDEEGRCLAKEIGESALFVHLDVTQEDEWAQGVAAVEDHFGRIDVLVNNAGIAQLDPIQTISAEAFMRQIQVNALGPFLGVRTLVEPMKRSGGGAIVNVASVAALSGLEYQASYSASKHAVRGITAVAAKELGPLGIRVNTVLPGGVDTPMLRGPLGDDFDFDAMLSGTPVGRPGVPEEVAAVVCFLCAPEASFVTGAEVAVDGGIQACLTLPPPRTH</sequence>
<dbReference type="PRINTS" id="PR00080">
    <property type="entry name" value="SDRFAMILY"/>
</dbReference>
<comment type="similarity">
    <text evidence="1">Belongs to the short-chain dehydrogenases/reductases (SDR) family.</text>
</comment>
<dbReference type="RefSeq" id="WP_180915977.1">
    <property type="nucleotide sequence ID" value="NZ_CP059165.1"/>
</dbReference>
<dbReference type="PROSITE" id="PS00061">
    <property type="entry name" value="ADH_SHORT"/>
    <property type="match status" value="1"/>
</dbReference>
<reference evidence="3" key="1">
    <citation type="submission" date="2020-07" db="EMBL/GenBank/DDBJ databases">
        <title>Description of Mycobacterium gordonae subsp. intergordonae subsp.nov. and Mycobacterium gordonae subsp. gordonae subsp. nov.</title>
        <authorList>
            <person name="Huang H."/>
        </authorList>
    </citation>
    <scope>NUCLEOTIDE SEQUENCE [LARGE SCALE GENOMIC DNA]</scope>
    <source>
        <strain evidence="3">24T</strain>
    </source>
</reference>
<dbReference type="PANTHER" id="PTHR24321:SF8">
    <property type="entry name" value="ESTRADIOL 17-BETA-DEHYDROGENASE 8-RELATED"/>
    <property type="match status" value="1"/>
</dbReference>
<keyword evidence="2 3" id="KW-0560">Oxidoreductase</keyword>
<proteinExistence type="inferred from homology"/>
<reference evidence="3" key="2">
    <citation type="submission" date="2020-07" db="EMBL/GenBank/DDBJ databases">
        <authorList>
            <person name="Yu X."/>
        </authorList>
    </citation>
    <scope>NUCLEOTIDE SEQUENCE [LARGE SCALE GENOMIC DNA]</scope>
    <source>
        <strain evidence="3">24T</strain>
    </source>
</reference>
<dbReference type="Proteomes" id="UP000510682">
    <property type="component" value="Chromosome"/>
</dbReference>
<dbReference type="FunFam" id="3.40.50.720:FF:000084">
    <property type="entry name" value="Short-chain dehydrogenase reductase"/>
    <property type="match status" value="1"/>
</dbReference>
<dbReference type="KEGG" id="mgor:H0P51_27850"/>
<dbReference type="InterPro" id="IPR020904">
    <property type="entry name" value="Sc_DH/Rdtase_CS"/>
</dbReference>
<dbReference type="GO" id="GO:0047936">
    <property type="term" value="F:glucose 1-dehydrogenase [NAD(P)+] activity"/>
    <property type="evidence" value="ECO:0007669"/>
    <property type="project" value="UniProtKB-EC"/>
</dbReference>
<keyword evidence="4" id="KW-1185">Reference proteome</keyword>
<dbReference type="Pfam" id="PF13561">
    <property type="entry name" value="adh_short_C2"/>
    <property type="match status" value="1"/>
</dbReference>
<dbReference type="SUPFAM" id="SSF51735">
    <property type="entry name" value="NAD(P)-binding Rossmann-fold domains"/>
    <property type="match status" value="1"/>
</dbReference>
<organism evidence="3 4">
    <name type="scientific">Mycobacterium vicinigordonae</name>
    <dbReference type="NCBI Taxonomy" id="1719132"/>
    <lineage>
        <taxon>Bacteria</taxon>
        <taxon>Bacillati</taxon>
        <taxon>Actinomycetota</taxon>
        <taxon>Actinomycetes</taxon>
        <taxon>Mycobacteriales</taxon>
        <taxon>Mycobacteriaceae</taxon>
        <taxon>Mycobacterium</taxon>
    </lineage>
</organism>
<evidence type="ECO:0000313" key="4">
    <source>
        <dbReference type="Proteomes" id="UP000510682"/>
    </source>
</evidence>
<dbReference type="PANTHER" id="PTHR24321">
    <property type="entry name" value="DEHYDROGENASES, SHORT CHAIN"/>
    <property type="match status" value="1"/>
</dbReference>
<name>A0A7D6E5P7_9MYCO</name>
<evidence type="ECO:0000256" key="2">
    <source>
        <dbReference type="ARBA" id="ARBA00023002"/>
    </source>
</evidence>
<dbReference type="PRINTS" id="PR00081">
    <property type="entry name" value="GDHRDH"/>
</dbReference>
<dbReference type="EMBL" id="CP059165">
    <property type="protein sequence ID" value="QLL07403.1"/>
    <property type="molecule type" value="Genomic_DNA"/>
</dbReference>
<dbReference type="NCBIfam" id="NF005559">
    <property type="entry name" value="PRK07231.1"/>
    <property type="match status" value="1"/>
</dbReference>
<dbReference type="InterPro" id="IPR002347">
    <property type="entry name" value="SDR_fam"/>
</dbReference>
<dbReference type="EC" id="1.1.1.47" evidence="3"/>
<dbReference type="InterPro" id="IPR036291">
    <property type="entry name" value="NAD(P)-bd_dom_sf"/>
</dbReference>